<evidence type="ECO:0000313" key="3">
    <source>
        <dbReference type="EMBL" id="PKI54455.1"/>
    </source>
</evidence>
<evidence type="ECO:0000313" key="4">
    <source>
        <dbReference type="Proteomes" id="UP000233551"/>
    </source>
</evidence>
<dbReference type="GO" id="GO:0005524">
    <property type="term" value="F:ATP binding"/>
    <property type="evidence" value="ECO:0007669"/>
    <property type="project" value="InterPro"/>
</dbReference>
<evidence type="ECO:0000256" key="1">
    <source>
        <dbReference type="SAM" id="MobiDB-lite"/>
    </source>
</evidence>
<dbReference type="GO" id="GO:0003723">
    <property type="term" value="F:RNA binding"/>
    <property type="evidence" value="ECO:0007669"/>
    <property type="project" value="InterPro"/>
</dbReference>
<accession>A0A2I0JDY3</accession>
<feature type="region of interest" description="Disordered" evidence="1">
    <location>
        <begin position="22"/>
        <end position="141"/>
    </location>
</feature>
<reference evidence="3 4" key="1">
    <citation type="submission" date="2017-11" db="EMBL/GenBank/DDBJ databases">
        <title>De-novo sequencing of pomegranate (Punica granatum L.) genome.</title>
        <authorList>
            <person name="Akparov Z."/>
            <person name="Amiraslanov A."/>
            <person name="Hajiyeva S."/>
            <person name="Abbasov M."/>
            <person name="Kaur K."/>
            <person name="Hamwieh A."/>
            <person name="Solovyev V."/>
            <person name="Salamov A."/>
            <person name="Braich B."/>
            <person name="Kosarev P."/>
            <person name="Mahmoud A."/>
            <person name="Hajiyev E."/>
            <person name="Babayeva S."/>
            <person name="Izzatullayeva V."/>
            <person name="Mammadov A."/>
            <person name="Mammadov A."/>
            <person name="Sharifova S."/>
            <person name="Ojaghi J."/>
            <person name="Eynullazada K."/>
            <person name="Bayramov B."/>
            <person name="Abdulazimova A."/>
            <person name="Shahmuradov I."/>
        </authorList>
    </citation>
    <scope>NUCLEOTIDE SEQUENCE [LARGE SCALE GENOMIC DNA]</scope>
    <source>
        <strain evidence="4">cv. AG2017</strain>
        <tissue evidence="3">Leaf</tissue>
    </source>
</reference>
<organism evidence="3 4">
    <name type="scientific">Punica granatum</name>
    <name type="common">Pomegranate</name>
    <dbReference type="NCBI Taxonomy" id="22663"/>
    <lineage>
        <taxon>Eukaryota</taxon>
        <taxon>Viridiplantae</taxon>
        <taxon>Streptophyta</taxon>
        <taxon>Embryophyta</taxon>
        <taxon>Tracheophyta</taxon>
        <taxon>Spermatophyta</taxon>
        <taxon>Magnoliopsida</taxon>
        <taxon>eudicotyledons</taxon>
        <taxon>Gunneridae</taxon>
        <taxon>Pentapetalae</taxon>
        <taxon>rosids</taxon>
        <taxon>malvids</taxon>
        <taxon>Myrtales</taxon>
        <taxon>Lythraceae</taxon>
        <taxon>Punica</taxon>
    </lineage>
</organism>
<feature type="domain" description="DBP10 C-terminal" evidence="2">
    <location>
        <begin position="1"/>
        <end position="54"/>
    </location>
</feature>
<dbReference type="EMBL" id="PGOL01001782">
    <property type="protein sequence ID" value="PKI54455.1"/>
    <property type="molecule type" value="Genomic_DNA"/>
</dbReference>
<dbReference type="Pfam" id="PF08147">
    <property type="entry name" value="DBP10CT"/>
    <property type="match status" value="1"/>
</dbReference>
<feature type="compositionally biased region" description="Basic residues" evidence="1">
    <location>
        <begin position="120"/>
        <end position="141"/>
    </location>
</feature>
<dbReference type="SMART" id="SM01123">
    <property type="entry name" value="DBP10CT"/>
    <property type="match status" value="1"/>
</dbReference>
<proteinExistence type="predicted"/>
<dbReference type="GO" id="GO:0005634">
    <property type="term" value="C:nucleus"/>
    <property type="evidence" value="ECO:0007669"/>
    <property type="project" value="InterPro"/>
</dbReference>
<evidence type="ECO:0000259" key="2">
    <source>
        <dbReference type="SMART" id="SM01123"/>
    </source>
</evidence>
<sequence length="141" mass="16327">MQKQKSQYHWDKRSKKYVKLNNGDRVTASGKIKTESGSKVKAKKTGIYNKWKQRSHSKISHKETSNEETGGEYTSVTANHGSRWGKKKLPNAHVRPEIKDLEQVRKERQKKADRMSYVKSKAKRKQQSTRNGRKGKGKSKK</sequence>
<protein>
    <recommendedName>
        <fullName evidence="2">DBP10 C-terminal domain-containing protein</fullName>
    </recommendedName>
</protein>
<keyword evidence="4" id="KW-1185">Reference proteome</keyword>
<dbReference type="STRING" id="22663.A0A2I0JDY3"/>
<comment type="caution">
    <text evidence="3">The sequence shown here is derived from an EMBL/GenBank/DDBJ whole genome shotgun (WGS) entry which is preliminary data.</text>
</comment>
<dbReference type="InterPro" id="IPR012541">
    <property type="entry name" value="DBP10_C"/>
</dbReference>
<name>A0A2I0JDY3_PUNGR</name>
<dbReference type="Proteomes" id="UP000233551">
    <property type="component" value="Unassembled WGS sequence"/>
</dbReference>
<gene>
    <name evidence="3" type="ORF">CRG98_025138</name>
</gene>
<dbReference type="AlphaFoldDB" id="A0A2I0JDY3"/>
<feature type="compositionally biased region" description="Basic and acidic residues" evidence="1">
    <location>
        <begin position="94"/>
        <end position="116"/>
    </location>
</feature>
<dbReference type="GO" id="GO:0003724">
    <property type="term" value="F:RNA helicase activity"/>
    <property type="evidence" value="ECO:0007669"/>
    <property type="project" value="InterPro"/>
</dbReference>